<name>A0ABW7YM88_9ACTN</name>
<sequence length="212" mass="21784">MNLTYRVEDGARLGMLVWDLGPGWRTISSAMLGGGIGTSAWVLNAQVVAGYARMDPVGHMTSLAPPGPGVGMMTAASVDRCVSASDGGVTAWATVGLRVPTWAAAPEGVPDPELAPIRVGTINILVRCPAPMTDAALVNTVMTVTEAKTQALFEAGYPGTGTASDAVCVAVPESGAEEVFGGPRSEWGARIARAVHAAVREGAEKWRPGDGK</sequence>
<dbReference type="InterPro" id="IPR002808">
    <property type="entry name" value="AdoCbi_amidolase"/>
</dbReference>
<keyword evidence="2" id="KW-1185">Reference proteome</keyword>
<proteinExistence type="predicted"/>
<dbReference type="Pfam" id="PF01955">
    <property type="entry name" value="CbiZ"/>
    <property type="match status" value="1"/>
</dbReference>
<comment type="caution">
    <text evidence="1">The sequence shown here is derived from an EMBL/GenBank/DDBJ whole genome shotgun (WGS) entry which is preliminary data.</text>
</comment>
<accession>A0ABW7YM88</accession>
<dbReference type="RefSeq" id="WP_397079566.1">
    <property type="nucleotide sequence ID" value="NZ_JBITGY010000002.1"/>
</dbReference>
<dbReference type="EMBL" id="JBITGY010000002">
    <property type="protein sequence ID" value="MFI6497007.1"/>
    <property type="molecule type" value="Genomic_DNA"/>
</dbReference>
<gene>
    <name evidence="1" type="ORF">ACIBG2_06475</name>
</gene>
<dbReference type="PANTHER" id="PTHR35336:SF5">
    <property type="entry name" value="ADENOSYLCOBINAMIDE AMIDOHYDROLASE"/>
    <property type="match status" value="1"/>
</dbReference>
<organism evidence="1 2">
    <name type="scientific">Nonomuraea typhae</name>
    <dbReference type="NCBI Taxonomy" id="2603600"/>
    <lineage>
        <taxon>Bacteria</taxon>
        <taxon>Bacillati</taxon>
        <taxon>Actinomycetota</taxon>
        <taxon>Actinomycetes</taxon>
        <taxon>Streptosporangiales</taxon>
        <taxon>Streptosporangiaceae</taxon>
        <taxon>Nonomuraea</taxon>
    </lineage>
</organism>
<dbReference type="Proteomes" id="UP001612741">
    <property type="component" value="Unassembled WGS sequence"/>
</dbReference>
<evidence type="ECO:0000313" key="1">
    <source>
        <dbReference type="EMBL" id="MFI6497007.1"/>
    </source>
</evidence>
<reference evidence="1 2" key="1">
    <citation type="submission" date="2024-10" db="EMBL/GenBank/DDBJ databases">
        <title>The Natural Products Discovery Center: Release of the First 8490 Sequenced Strains for Exploring Actinobacteria Biosynthetic Diversity.</title>
        <authorList>
            <person name="Kalkreuter E."/>
            <person name="Kautsar S.A."/>
            <person name="Yang D."/>
            <person name="Bader C.D."/>
            <person name="Teijaro C.N."/>
            <person name="Fluegel L."/>
            <person name="Davis C.M."/>
            <person name="Simpson J.R."/>
            <person name="Lauterbach L."/>
            <person name="Steele A.D."/>
            <person name="Gui C."/>
            <person name="Meng S."/>
            <person name="Li G."/>
            <person name="Viehrig K."/>
            <person name="Ye F."/>
            <person name="Su P."/>
            <person name="Kiefer A.F."/>
            <person name="Nichols A."/>
            <person name="Cepeda A.J."/>
            <person name="Yan W."/>
            <person name="Fan B."/>
            <person name="Jiang Y."/>
            <person name="Adhikari A."/>
            <person name="Zheng C.-J."/>
            <person name="Schuster L."/>
            <person name="Cowan T.M."/>
            <person name="Smanski M.J."/>
            <person name="Chevrette M.G."/>
            <person name="De Carvalho L.P.S."/>
            <person name="Shen B."/>
        </authorList>
    </citation>
    <scope>NUCLEOTIDE SEQUENCE [LARGE SCALE GENOMIC DNA]</scope>
    <source>
        <strain evidence="1 2">NPDC050545</strain>
    </source>
</reference>
<dbReference type="InterPro" id="IPR052209">
    <property type="entry name" value="CbiZ"/>
</dbReference>
<evidence type="ECO:0000313" key="2">
    <source>
        <dbReference type="Proteomes" id="UP001612741"/>
    </source>
</evidence>
<dbReference type="PANTHER" id="PTHR35336">
    <property type="entry name" value="ADENOSYLCOBINAMIDE AMIDOHYDROLASE"/>
    <property type="match status" value="1"/>
</dbReference>
<protein>
    <submittedName>
        <fullName evidence="1">Adenosylcobinamide amidohydrolase</fullName>
    </submittedName>
</protein>